<comment type="caution">
    <text evidence="2">The sequence shown here is derived from an EMBL/GenBank/DDBJ whole genome shotgun (WGS) entry which is preliminary data.</text>
</comment>
<sequence>MILSKYKKSNSIPKLIYFIGRGLQVIGIIFTSISLLLFGKIGVGGAMAPPMIAAVIGGFWFFIGWLCVRTGIKT</sequence>
<keyword evidence="1" id="KW-0812">Transmembrane</keyword>
<accession>A0A1F7SFP6</accession>
<evidence type="ECO:0000313" key="3">
    <source>
        <dbReference type="Proteomes" id="UP000178082"/>
    </source>
</evidence>
<feature type="transmembrane region" description="Helical" evidence="1">
    <location>
        <begin position="50"/>
        <end position="68"/>
    </location>
</feature>
<evidence type="ECO:0000313" key="2">
    <source>
        <dbReference type="EMBL" id="OGL52058.1"/>
    </source>
</evidence>
<dbReference type="Proteomes" id="UP000178082">
    <property type="component" value="Unassembled WGS sequence"/>
</dbReference>
<dbReference type="STRING" id="1817883.A3G31_06460"/>
<dbReference type="EMBL" id="MGDI01000033">
    <property type="protein sequence ID" value="OGL52058.1"/>
    <property type="molecule type" value="Genomic_DNA"/>
</dbReference>
<keyword evidence="1" id="KW-1133">Transmembrane helix</keyword>
<protein>
    <submittedName>
        <fullName evidence="2">Uncharacterized protein</fullName>
    </submittedName>
</protein>
<organism evidence="2 3">
    <name type="scientific">Candidatus Schekmanbacteria bacterium RIFCSPLOWO2_12_FULL_38_15</name>
    <dbReference type="NCBI Taxonomy" id="1817883"/>
    <lineage>
        <taxon>Bacteria</taxon>
        <taxon>Candidatus Schekmaniibacteriota</taxon>
    </lineage>
</organism>
<evidence type="ECO:0000256" key="1">
    <source>
        <dbReference type="SAM" id="Phobius"/>
    </source>
</evidence>
<name>A0A1F7SFP6_9BACT</name>
<keyword evidence="1" id="KW-0472">Membrane</keyword>
<proteinExistence type="predicted"/>
<gene>
    <name evidence="2" type="ORF">A3G31_06460</name>
</gene>
<feature type="transmembrane region" description="Helical" evidence="1">
    <location>
        <begin position="15"/>
        <end position="38"/>
    </location>
</feature>
<reference evidence="2 3" key="1">
    <citation type="journal article" date="2016" name="Nat. Commun.">
        <title>Thousands of microbial genomes shed light on interconnected biogeochemical processes in an aquifer system.</title>
        <authorList>
            <person name="Anantharaman K."/>
            <person name="Brown C.T."/>
            <person name="Hug L.A."/>
            <person name="Sharon I."/>
            <person name="Castelle C.J."/>
            <person name="Probst A.J."/>
            <person name="Thomas B.C."/>
            <person name="Singh A."/>
            <person name="Wilkins M.J."/>
            <person name="Karaoz U."/>
            <person name="Brodie E.L."/>
            <person name="Williams K.H."/>
            <person name="Hubbard S.S."/>
            <person name="Banfield J.F."/>
        </authorList>
    </citation>
    <scope>NUCLEOTIDE SEQUENCE [LARGE SCALE GENOMIC DNA]</scope>
</reference>
<dbReference type="AlphaFoldDB" id="A0A1F7SFP6"/>